<dbReference type="PANTHER" id="PTHR30349:SF64">
    <property type="entry name" value="PROPHAGE INTEGRASE INTD-RELATED"/>
    <property type="match status" value="1"/>
</dbReference>
<feature type="region of interest" description="Disordered" evidence="5">
    <location>
        <begin position="388"/>
        <end position="414"/>
    </location>
</feature>
<dbReference type="InterPro" id="IPR010998">
    <property type="entry name" value="Integrase_recombinase_N"/>
</dbReference>
<dbReference type="Gene3D" id="1.10.443.10">
    <property type="entry name" value="Intergrase catalytic core"/>
    <property type="match status" value="1"/>
</dbReference>
<dbReference type="Proteomes" id="UP001596220">
    <property type="component" value="Unassembled WGS sequence"/>
</dbReference>
<dbReference type="InterPro" id="IPR002104">
    <property type="entry name" value="Integrase_catalytic"/>
</dbReference>
<evidence type="ECO:0000256" key="2">
    <source>
        <dbReference type="ARBA" id="ARBA00023125"/>
    </source>
</evidence>
<evidence type="ECO:0000256" key="3">
    <source>
        <dbReference type="ARBA" id="ARBA00023172"/>
    </source>
</evidence>
<dbReference type="EMBL" id="JBHSQO010000024">
    <property type="protein sequence ID" value="MFC6092049.1"/>
    <property type="molecule type" value="Genomic_DNA"/>
</dbReference>
<dbReference type="PROSITE" id="PS51900">
    <property type="entry name" value="CB"/>
    <property type="match status" value="1"/>
</dbReference>
<feature type="domain" description="Core-binding (CB)" evidence="7">
    <location>
        <begin position="77"/>
        <end position="157"/>
    </location>
</feature>
<accession>A0ABW1P8X5</accession>
<dbReference type="PANTHER" id="PTHR30349">
    <property type="entry name" value="PHAGE INTEGRASE-RELATED"/>
    <property type="match status" value="1"/>
</dbReference>
<evidence type="ECO:0000256" key="4">
    <source>
        <dbReference type="PROSITE-ProRule" id="PRU01248"/>
    </source>
</evidence>
<evidence type="ECO:0000259" key="6">
    <source>
        <dbReference type="PROSITE" id="PS51898"/>
    </source>
</evidence>
<keyword evidence="3" id="KW-0233">DNA recombination</keyword>
<gene>
    <name evidence="8" type="ORF">ACFP3R_22500</name>
</gene>
<dbReference type="InterPro" id="IPR013762">
    <property type="entry name" value="Integrase-like_cat_sf"/>
</dbReference>
<feature type="compositionally biased region" description="Acidic residues" evidence="5">
    <location>
        <begin position="404"/>
        <end position="414"/>
    </location>
</feature>
<sequence length="414" mass="46031">MDESGKPELDSRGKLAREKTELYGVGMRYKVRYVDPSGQERSKSFPDRQRGAADAFLLKVENEKRTGAYLDPEAGKVSFQVYADSWLKDHAFDGSTRNAVERRLKKLVYPHLGSREIGSILPTHIRSWLRALQQKKLAGGTRAVVFVHVSAIFNAAIDDKKIAENPCKAKSVTRPQPDKRKIVPWSAGKVAAVRLALTAKNKIVVPLGAGCGLRQGEVFGLSMADVDRDEKVLHVVRQIRIVDNVQVFAPPKGGKERDVPLPDSVLRDLDAYVEEFPPVEVTLPWKEPDGEPETVSLILVNKDGNPIRRDVFNQYVWTPALERAKVTRVLRQDGMHALRHFYASVLLDAGESIKALAEWLGHADPAFTMRVYTHLLPASSDRTRKAVDRVLAGDADEHEHDPQTDDADGSADGL</sequence>
<dbReference type="CDD" id="cd01189">
    <property type="entry name" value="INT_ICEBs1_C_like"/>
    <property type="match status" value="1"/>
</dbReference>
<dbReference type="InterPro" id="IPR050090">
    <property type="entry name" value="Tyrosine_recombinase_XerCD"/>
</dbReference>
<keyword evidence="2 4" id="KW-0238">DNA-binding</keyword>
<evidence type="ECO:0000313" key="8">
    <source>
        <dbReference type="EMBL" id="MFC6092049.1"/>
    </source>
</evidence>
<dbReference type="SUPFAM" id="SSF56349">
    <property type="entry name" value="DNA breaking-rejoining enzymes"/>
    <property type="match status" value="1"/>
</dbReference>
<feature type="domain" description="Tyr recombinase" evidence="6">
    <location>
        <begin position="180"/>
        <end position="388"/>
    </location>
</feature>
<dbReference type="InterPro" id="IPR011010">
    <property type="entry name" value="DNA_brk_join_enz"/>
</dbReference>
<evidence type="ECO:0000256" key="1">
    <source>
        <dbReference type="ARBA" id="ARBA00008857"/>
    </source>
</evidence>
<reference evidence="9" key="1">
    <citation type="journal article" date="2019" name="Int. J. Syst. Evol. Microbiol.">
        <title>The Global Catalogue of Microorganisms (GCM) 10K type strain sequencing project: providing services to taxonomists for standard genome sequencing and annotation.</title>
        <authorList>
            <consortium name="The Broad Institute Genomics Platform"/>
            <consortium name="The Broad Institute Genome Sequencing Center for Infectious Disease"/>
            <person name="Wu L."/>
            <person name="Ma J."/>
        </authorList>
    </citation>
    <scope>NUCLEOTIDE SEQUENCE [LARGE SCALE GENOMIC DNA]</scope>
    <source>
        <strain evidence="9">CGMCC 4.7246</strain>
    </source>
</reference>
<dbReference type="PROSITE" id="PS51898">
    <property type="entry name" value="TYR_RECOMBINASE"/>
    <property type="match status" value="1"/>
</dbReference>
<proteinExistence type="inferred from homology"/>
<organism evidence="8 9">
    <name type="scientific">Saccharothrix lopnurensis</name>
    <dbReference type="NCBI Taxonomy" id="1670621"/>
    <lineage>
        <taxon>Bacteria</taxon>
        <taxon>Bacillati</taxon>
        <taxon>Actinomycetota</taxon>
        <taxon>Actinomycetes</taxon>
        <taxon>Pseudonocardiales</taxon>
        <taxon>Pseudonocardiaceae</taxon>
        <taxon>Saccharothrix</taxon>
    </lineage>
</organism>
<dbReference type="Pfam" id="PF00589">
    <property type="entry name" value="Phage_integrase"/>
    <property type="match status" value="1"/>
</dbReference>
<protein>
    <submittedName>
        <fullName evidence="8">Tyrosine-type recombinase/integrase</fullName>
    </submittedName>
</protein>
<dbReference type="RefSeq" id="WP_380638343.1">
    <property type="nucleotide sequence ID" value="NZ_JBHSQO010000024.1"/>
</dbReference>
<dbReference type="Pfam" id="PF22022">
    <property type="entry name" value="Phage_int_M"/>
    <property type="match status" value="1"/>
</dbReference>
<evidence type="ECO:0000256" key="5">
    <source>
        <dbReference type="SAM" id="MobiDB-lite"/>
    </source>
</evidence>
<evidence type="ECO:0000313" key="9">
    <source>
        <dbReference type="Proteomes" id="UP001596220"/>
    </source>
</evidence>
<dbReference type="Gene3D" id="1.10.150.130">
    <property type="match status" value="1"/>
</dbReference>
<comment type="caution">
    <text evidence="8">The sequence shown here is derived from an EMBL/GenBank/DDBJ whole genome shotgun (WGS) entry which is preliminary data.</text>
</comment>
<dbReference type="InterPro" id="IPR053876">
    <property type="entry name" value="Phage_int_M"/>
</dbReference>
<comment type="similarity">
    <text evidence="1">Belongs to the 'phage' integrase family.</text>
</comment>
<keyword evidence="9" id="KW-1185">Reference proteome</keyword>
<evidence type="ECO:0000259" key="7">
    <source>
        <dbReference type="PROSITE" id="PS51900"/>
    </source>
</evidence>
<dbReference type="InterPro" id="IPR044068">
    <property type="entry name" value="CB"/>
</dbReference>
<name>A0ABW1P8X5_9PSEU</name>